<dbReference type="SMART" id="SM00418">
    <property type="entry name" value="HTH_ARSR"/>
    <property type="match status" value="1"/>
</dbReference>
<dbReference type="GO" id="GO:0003700">
    <property type="term" value="F:DNA-binding transcription factor activity"/>
    <property type="evidence" value="ECO:0007669"/>
    <property type="project" value="InterPro"/>
</dbReference>
<dbReference type="KEGG" id="hsn:DV733_05055"/>
<dbReference type="STRING" id="1457250.GCA_000755225_03318"/>
<dbReference type="GeneID" id="39847210"/>
<accession>A0A4D6H9R6</accession>
<protein>
    <submittedName>
        <fullName evidence="5">ArsR family transcriptional regulator</fullName>
    </submittedName>
</protein>
<dbReference type="PROSITE" id="PS50987">
    <property type="entry name" value="HTH_ARSR_2"/>
    <property type="match status" value="1"/>
</dbReference>
<dbReference type="Proteomes" id="UP000296706">
    <property type="component" value="Chromosome"/>
</dbReference>
<evidence type="ECO:0000256" key="1">
    <source>
        <dbReference type="ARBA" id="ARBA00023015"/>
    </source>
</evidence>
<dbReference type="Gene3D" id="1.10.10.10">
    <property type="entry name" value="Winged helix-like DNA-binding domain superfamily/Winged helix DNA-binding domain"/>
    <property type="match status" value="1"/>
</dbReference>
<dbReference type="InterPro" id="IPR011991">
    <property type="entry name" value="ArsR-like_HTH"/>
</dbReference>
<evidence type="ECO:0000256" key="3">
    <source>
        <dbReference type="ARBA" id="ARBA00023163"/>
    </source>
</evidence>
<keyword evidence="2" id="KW-0238">DNA-binding</keyword>
<dbReference type="RefSeq" id="WP_049994095.1">
    <property type="nucleotide sequence ID" value="NZ_CP031310.1"/>
</dbReference>
<dbReference type="AlphaFoldDB" id="A0A4D6H9R6"/>
<dbReference type="InterPro" id="IPR001845">
    <property type="entry name" value="HTH_ArsR_DNA-bd_dom"/>
</dbReference>
<dbReference type="PANTHER" id="PTHR43132">
    <property type="entry name" value="ARSENICAL RESISTANCE OPERON REPRESSOR ARSR-RELATED"/>
    <property type="match status" value="1"/>
</dbReference>
<evidence type="ECO:0000259" key="4">
    <source>
        <dbReference type="PROSITE" id="PS50987"/>
    </source>
</evidence>
<evidence type="ECO:0000313" key="5">
    <source>
        <dbReference type="EMBL" id="QCC50649.1"/>
    </source>
</evidence>
<sequence>MSERETVRDDRPTARERVEEELLGEDLDLGREVARLSAMGEATRFTILYLLATDGETSSGELATLLDRRQNDLYHHLNKLEEAGLVGKYREGGDRVYELSPLAEAIVPQIFDSIRDRAVVA</sequence>
<dbReference type="Pfam" id="PF12840">
    <property type="entry name" value="HTH_20"/>
    <property type="match status" value="1"/>
</dbReference>
<evidence type="ECO:0000313" key="6">
    <source>
        <dbReference type="Proteomes" id="UP000296706"/>
    </source>
</evidence>
<evidence type="ECO:0000256" key="2">
    <source>
        <dbReference type="ARBA" id="ARBA00023125"/>
    </source>
</evidence>
<feature type="domain" description="HTH arsR-type" evidence="4">
    <location>
        <begin position="24"/>
        <end position="118"/>
    </location>
</feature>
<dbReference type="GO" id="GO:0003677">
    <property type="term" value="F:DNA binding"/>
    <property type="evidence" value="ECO:0007669"/>
    <property type="project" value="UniProtKB-KW"/>
</dbReference>
<name>A0A4D6H9R6_9EURY</name>
<proteinExistence type="predicted"/>
<dbReference type="InterPro" id="IPR036390">
    <property type="entry name" value="WH_DNA-bd_sf"/>
</dbReference>
<gene>
    <name evidence="5" type="ORF">DV733_05055</name>
</gene>
<dbReference type="PRINTS" id="PR00778">
    <property type="entry name" value="HTHARSR"/>
</dbReference>
<dbReference type="InterPro" id="IPR051011">
    <property type="entry name" value="Metal_resp_trans_reg"/>
</dbReference>
<dbReference type="OrthoDB" id="134936at2157"/>
<dbReference type="PANTHER" id="PTHR43132:SF2">
    <property type="entry name" value="ARSENICAL RESISTANCE OPERON REPRESSOR ARSR-RELATED"/>
    <property type="match status" value="1"/>
</dbReference>
<reference evidence="5 6" key="1">
    <citation type="journal article" date="2019" name="Nat. Commun.">
        <title>A new type of DNA phosphorothioation-based antiviral system in archaea.</title>
        <authorList>
            <person name="Xiong L."/>
            <person name="Liu S."/>
            <person name="Chen S."/>
            <person name="Xiao Y."/>
            <person name="Zhu B."/>
            <person name="Gao Y."/>
            <person name="Zhang Y."/>
            <person name="Chen B."/>
            <person name="Luo J."/>
            <person name="Deng Z."/>
            <person name="Chen X."/>
            <person name="Wang L."/>
            <person name="Chen S."/>
        </authorList>
    </citation>
    <scope>NUCLEOTIDE SEQUENCE [LARGE SCALE GENOMIC DNA]</scope>
    <source>
        <strain evidence="5 6">CBA1105</strain>
    </source>
</reference>
<dbReference type="CDD" id="cd00090">
    <property type="entry name" value="HTH_ARSR"/>
    <property type="match status" value="1"/>
</dbReference>
<dbReference type="InterPro" id="IPR036388">
    <property type="entry name" value="WH-like_DNA-bd_sf"/>
</dbReference>
<dbReference type="EMBL" id="CP031310">
    <property type="protein sequence ID" value="QCC50649.1"/>
    <property type="molecule type" value="Genomic_DNA"/>
</dbReference>
<dbReference type="NCBIfam" id="NF033788">
    <property type="entry name" value="HTH_metalloreg"/>
    <property type="match status" value="1"/>
</dbReference>
<dbReference type="SUPFAM" id="SSF46785">
    <property type="entry name" value="Winged helix' DNA-binding domain"/>
    <property type="match status" value="1"/>
</dbReference>
<organism evidence="5 6">
    <name type="scientific">Halapricum salinum</name>
    <dbReference type="NCBI Taxonomy" id="1457250"/>
    <lineage>
        <taxon>Archaea</taxon>
        <taxon>Methanobacteriati</taxon>
        <taxon>Methanobacteriota</taxon>
        <taxon>Stenosarchaea group</taxon>
        <taxon>Halobacteria</taxon>
        <taxon>Halobacteriales</taxon>
        <taxon>Haloarculaceae</taxon>
        <taxon>Halapricum</taxon>
    </lineage>
</organism>
<keyword evidence="6" id="KW-1185">Reference proteome</keyword>
<keyword evidence="1" id="KW-0805">Transcription regulation</keyword>
<keyword evidence="3" id="KW-0804">Transcription</keyword>